<evidence type="ECO:0000256" key="1">
    <source>
        <dbReference type="ARBA" id="ARBA00022679"/>
    </source>
</evidence>
<keyword evidence="4" id="KW-1185">Reference proteome</keyword>
<dbReference type="PANTHER" id="PTHR43686:SF1">
    <property type="entry name" value="AMINOTRAN_5 DOMAIN-CONTAINING PROTEIN"/>
    <property type="match status" value="1"/>
</dbReference>
<dbReference type="eggNOG" id="COG0037">
    <property type="taxonomic scope" value="Bacteria"/>
</dbReference>
<dbReference type="InterPro" id="IPR011063">
    <property type="entry name" value="TilS/TtcA_N"/>
</dbReference>
<dbReference type="CDD" id="cd24138">
    <property type="entry name" value="TtcA-like"/>
    <property type="match status" value="1"/>
</dbReference>
<evidence type="ECO:0000313" key="3">
    <source>
        <dbReference type="EMBL" id="EMD16111.1"/>
    </source>
</evidence>
<dbReference type="Gene3D" id="3.40.50.620">
    <property type="entry name" value="HUPs"/>
    <property type="match status" value="1"/>
</dbReference>
<keyword evidence="1" id="KW-0808">Transferase</keyword>
<dbReference type="InterPro" id="IPR035107">
    <property type="entry name" value="tRNA_thiolation_TtcA_Ctu1"/>
</dbReference>
<protein>
    <recommendedName>
        <fullName evidence="2">tRNA(Ile)-lysidine/2-thiocytidine synthase N-terminal domain-containing protein</fullName>
    </recommendedName>
</protein>
<organism evidence="3 4">
    <name type="scientific">Eggerthia catenaformis OT 569 = DSM 20559</name>
    <dbReference type="NCBI Taxonomy" id="999415"/>
    <lineage>
        <taxon>Bacteria</taxon>
        <taxon>Bacillati</taxon>
        <taxon>Bacillota</taxon>
        <taxon>Erysipelotrichia</taxon>
        <taxon>Erysipelotrichales</taxon>
        <taxon>Coprobacillaceae</taxon>
        <taxon>Eggerthia</taxon>
    </lineage>
</organism>
<reference evidence="3 4" key="1">
    <citation type="submission" date="2013-02" db="EMBL/GenBank/DDBJ databases">
        <title>The Genome Sequence of Lactobacillus catenaformis F0143.</title>
        <authorList>
            <consortium name="The Broad Institute Genome Sequencing Platform"/>
            <person name="Earl A."/>
            <person name="Ward D."/>
            <person name="Feldgarden M."/>
            <person name="Gevers D."/>
            <person name="Izard J."/>
            <person name="Blanton J.M."/>
            <person name="Mathney J."/>
            <person name="Dewhirst F.E."/>
            <person name="Young S.K."/>
            <person name="Zeng Q."/>
            <person name="Gargeya S."/>
            <person name="Fitzgerald M."/>
            <person name="Haas B."/>
            <person name="Abouelleil A."/>
            <person name="Alvarado L."/>
            <person name="Arachchi H.M."/>
            <person name="Berlin A."/>
            <person name="Chapman S.B."/>
            <person name="Gearin G."/>
            <person name="Goldberg J."/>
            <person name="Griggs A."/>
            <person name="Gujja S."/>
            <person name="Hansen M."/>
            <person name="Heiman D."/>
            <person name="Howarth C."/>
            <person name="Larimer J."/>
            <person name="Lui A."/>
            <person name="MacDonald P.J.P."/>
            <person name="McCowen C."/>
            <person name="Montmayeur A."/>
            <person name="Murphy C."/>
            <person name="Neiman D."/>
            <person name="Pearson M."/>
            <person name="Priest M."/>
            <person name="Roberts A."/>
            <person name="Saif S."/>
            <person name="Shea T."/>
            <person name="Sisk P."/>
            <person name="Stolte C."/>
            <person name="Sykes S."/>
            <person name="Wortman J."/>
            <person name="Nusbaum C."/>
            <person name="Birren B."/>
        </authorList>
    </citation>
    <scope>NUCLEOTIDE SEQUENCE [LARGE SCALE GENOMIC DNA]</scope>
    <source>
        <strain evidence="3 4">OT 569</strain>
    </source>
</reference>
<dbReference type="OrthoDB" id="9801054at2"/>
<evidence type="ECO:0000313" key="4">
    <source>
        <dbReference type="Proteomes" id="UP000011758"/>
    </source>
</evidence>
<dbReference type="AlphaFoldDB" id="M2Q1G3"/>
<dbReference type="InterPro" id="IPR014729">
    <property type="entry name" value="Rossmann-like_a/b/a_fold"/>
</dbReference>
<comment type="caution">
    <text evidence="3">The sequence shown here is derived from an EMBL/GenBank/DDBJ whole genome shotgun (WGS) entry which is preliminary data.</text>
</comment>
<dbReference type="Pfam" id="PF01171">
    <property type="entry name" value="ATP_bind_3"/>
    <property type="match status" value="1"/>
</dbReference>
<proteinExistence type="predicted"/>
<dbReference type="EMBL" id="AGEJ01000024">
    <property type="protein sequence ID" value="EMD16111.1"/>
    <property type="molecule type" value="Genomic_DNA"/>
</dbReference>
<dbReference type="GO" id="GO:0008033">
    <property type="term" value="P:tRNA processing"/>
    <property type="evidence" value="ECO:0007669"/>
    <property type="project" value="InterPro"/>
</dbReference>
<dbReference type="Proteomes" id="UP000011758">
    <property type="component" value="Unassembled WGS sequence"/>
</dbReference>
<accession>M2Q1G3</accession>
<name>M2Q1G3_9FIRM</name>
<evidence type="ECO:0000259" key="2">
    <source>
        <dbReference type="Pfam" id="PF01171"/>
    </source>
</evidence>
<dbReference type="PANTHER" id="PTHR43686">
    <property type="entry name" value="SULFURTRANSFERASE-RELATED"/>
    <property type="match status" value="1"/>
</dbReference>
<dbReference type="SUPFAM" id="SSF52402">
    <property type="entry name" value="Adenine nucleotide alpha hydrolases-like"/>
    <property type="match status" value="1"/>
</dbReference>
<dbReference type="RefSeq" id="WP_004803689.1">
    <property type="nucleotide sequence ID" value="NZ_KB446649.1"/>
</dbReference>
<dbReference type="GO" id="GO:0016740">
    <property type="term" value="F:transferase activity"/>
    <property type="evidence" value="ECO:0007669"/>
    <property type="project" value="UniProtKB-KW"/>
</dbReference>
<sequence>MIKQKEVERSIIKTYRKEIWHNFIKSLKDYQLINEGDRIMVCISGGKDSFLLAKCIQELQRHGKIHFEAHYVCMDPGYNQYNRDYIEDNADDLGIPLEIFETNIFNAVSSGDFKNPCYFCARMRRGYLYKQAQSLACNKIALGHHFDDVIETTLLSMFYGSEIKTMMPKLHSENYKGIELIRPLYQVKEEAIIRWRDANNLTFINCACRFTEGCSLINDGTSKRKVIKEFIKTMRKDNPHIDHNIFVSMHNVNLDCVIKYKLHNKEMSFLDDYEKDMPPIK</sequence>
<dbReference type="BioCyc" id="ECAT999415-HMP:GTTI-1569-MONOMER"/>
<dbReference type="STRING" id="999415.HMPREF9943_01514"/>
<feature type="domain" description="tRNA(Ile)-lysidine/2-thiocytidine synthase N-terminal" evidence="2">
    <location>
        <begin position="39"/>
        <end position="204"/>
    </location>
</feature>
<dbReference type="PIRSF" id="PIRSF004976">
    <property type="entry name" value="ATPase_YdaO"/>
    <property type="match status" value="1"/>
</dbReference>
<dbReference type="PATRIC" id="fig|999415.3.peg.1541"/>
<gene>
    <name evidence="3" type="ORF">HMPREF9943_01514</name>
</gene>